<dbReference type="Gene3D" id="3.30.66.10">
    <property type="entry name" value="DNA topoisomerase I domain"/>
    <property type="match status" value="1"/>
</dbReference>
<dbReference type="PRINTS" id="PR00416">
    <property type="entry name" value="EUTPISMRASEI"/>
</dbReference>
<dbReference type="GO" id="GO:0003917">
    <property type="term" value="F:DNA topoisomerase type I (single strand cut, ATP-independent) activity"/>
    <property type="evidence" value="ECO:0007669"/>
    <property type="project" value="UniProtKB-EC"/>
</dbReference>
<dbReference type="InterPro" id="IPR013500">
    <property type="entry name" value="TopoI_cat_euk"/>
</dbReference>
<keyword evidence="4" id="KW-0799">Topoisomerase</keyword>
<feature type="domain" description="DNA topoisomerase I catalytic core eukaryotic-type" evidence="7">
    <location>
        <begin position="109"/>
        <end position="318"/>
    </location>
</feature>
<dbReference type="AlphaFoldDB" id="A0AAE9I6J3"/>
<evidence type="ECO:0000259" key="7">
    <source>
        <dbReference type="Pfam" id="PF01028"/>
    </source>
</evidence>
<sequence>MSPASVTPSPAETAEQPVDAALRAVGLRHADDGEAGITRRRAGAGFYYVDAKGKRIDDKATLARIQALAIPPAYESVWICADPAGHLQATGRDARGRKQYLYHPDWAALRDTDKYTRLMAFGHALPRLRGRLARDLARNGMPREKILAAVVTLLDATLVRVGTPRYARQNRTYGLTTLHRRHVAVRGSRLRFQFTGKSGVTHDVSVNDARLARIVRNCTELPGQRLFKYKDPDGEIREIGSVDVNAYLQEVTGGDFTAKDFRTWAGSVHALALLRKTTADSETARKKAVTEVIREVAQRLRNTMAVCRKCYVHPDVLTAFMDDTLQGLPAPRAGVRLRADEARLLALLESTCAPAATPRKAA</sequence>
<name>A0AAE9I6J3_9BURK</name>
<dbReference type="Pfam" id="PF01028">
    <property type="entry name" value="Topoisom_I"/>
    <property type="match status" value="1"/>
</dbReference>
<dbReference type="RefSeq" id="WP_250025850.1">
    <property type="nucleotide sequence ID" value="NZ_CP097331.1"/>
</dbReference>
<dbReference type="InterPro" id="IPR001631">
    <property type="entry name" value="TopoI"/>
</dbReference>
<evidence type="ECO:0000256" key="2">
    <source>
        <dbReference type="ARBA" id="ARBA00006645"/>
    </source>
</evidence>
<evidence type="ECO:0000256" key="3">
    <source>
        <dbReference type="ARBA" id="ARBA00012891"/>
    </source>
</evidence>
<dbReference type="InterPro" id="IPR049331">
    <property type="entry name" value="Top1B_N_bact"/>
</dbReference>
<organism evidence="9 10">
    <name type="scientific">Cupriavidus campinensis</name>
    <dbReference type="NCBI Taxonomy" id="151783"/>
    <lineage>
        <taxon>Bacteria</taxon>
        <taxon>Pseudomonadati</taxon>
        <taxon>Pseudomonadota</taxon>
        <taxon>Betaproteobacteria</taxon>
        <taxon>Burkholderiales</taxon>
        <taxon>Burkholderiaceae</taxon>
        <taxon>Cupriavidus</taxon>
    </lineage>
</organism>
<dbReference type="SUPFAM" id="SSF56349">
    <property type="entry name" value="DNA breaking-rejoining enzymes"/>
    <property type="match status" value="1"/>
</dbReference>
<evidence type="ECO:0000256" key="1">
    <source>
        <dbReference type="ARBA" id="ARBA00000213"/>
    </source>
</evidence>
<dbReference type="InterPro" id="IPR011010">
    <property type="entry name" value="DNA_brk_join_enz"/>
</dbReference>
<dbReference type="Gene3D" id="3.90.15.10">
    <property type="entry name" value="Topoisomerase I, Chain A, domain 3"/>
    <property type="match status" value="1"/>
</dbReference>
<evidence type="ECO:0000259" key="8">
    <source>
        <dbReference type="Pfam" id="PF21338"/>
    </source>
</evidence>
<comment type="catalytic activity">
    <reaction evidence="1">
        <text>ATP-independent breakage of single-stranded DNA, followed by passage and rejoining.</text>
        <dbReference type="EC" id="5.6.2.1"/>
    </reaction>
</comment>
<dbReference type="SUPFAM" id="SSF55869">
    <property type="entry name" value="DNA topoisomerase I domain"/>
    <property type="match status" value="1"/>
</dbReference>
<evidence type="ECO:0000256" key="6">
    <source>
        <dbReference type="ARBA" id="ARBA00023235"/>
    </source>
</evidence>
<reference evidence="9" key="1">
    <citation type="journal article" date="2022" name="Microbiol. Resour. Announc.">
        <title>Genome Sequence of Cupriavidus campinensis Strain G5, a Member of a Bacterial Consortium Capable of Polyethylene Degradation.</title>
        <authorList>
            <person name="Schneider B."/>
            <person name="Pfeiffer F."/>
            <person name="Dyall-Smith M."/>
            <person name="Kunte H.J."/>
        </authorList>
    </citation>
    <scope>NUCLEOTIDE SEQUENCE</scope>
    <source>
        <strain evidence="9">G5</strain>
    </source>
</reference>
<accession>A0AAE9I6J3</accession>
<dbReference type="InterPro" id="IPR035447">
    <property type="entry name" value="DNA_topo_I_N_sf"/>
</dbReference>
<evidence type="ECO:0000256" key="5">
    <source>
        <dbReference type="ARBA" id="ARBA00023125"/>
    </source>
</evidence>
<feature type="domain" description="DNA topoisomerase IB N-terminal" evidence="8">
    <location>
        <begin position="45"/>
        <end position="93"/>
    </location>
</feature>
<dbReference type="Proteomes" id="UP001056132">
    <property type="component" value="Chromosome 2"/>
</dbReference>
<dbReference type="EMBL" id="CP097331">
    <property type="protein sequence ID" value="URF07658.1"/>
    <property type="molecule type" value="Genomic_DNA"/>
</dbReference>
<keyword evidence="5" id="KW-0238">DNA-binding</keyword>
<dbReference type="Pfam" id="PF21338">
    <property type="entry name" value="Top1B_N_bact"/>
    <property type="match status" value="1"/>
</dbReference>
<evidence type="ECO:0000313" key="9">
    <source>
        <dbReference type="EMBL" id="URF07658.1"/>
    </source>
</evidence>
<evidence type="ECO:0000256" key="4">
    <source>
        <dbReference type="ARBA" id="ARBA00023029"/>
    </source>
</evidence>
<reference evidence="9" key="2">
    <citation type="submission" date="2022-05" db="EMBL/GenBank/DDBJ databases">
        <authorList>
            <person name="Kunte H.-J."/>
        </authorList>
    </citation>
    <scope>NUCLEOTIDE SEQUENCE</scope>
    <source>
        <strain evidence="9">G5</strain>
    </source>
</reference>
<dbReference type="GO" id="GO:0003677">
    <property type="term" value="F:DNA binding"/>
    <property type="evidence" value="ECO:0007669"/>
    <property type="project" value="UniProtKB-KW"/>
</dbReference>
<gene>
    <name evidence="9" type="ORF">M5D45_20970</name>
</gene>
<protein>
    <recommendedName>
        <fullName evidence="3">DNA topoisomerase</fullName>
        <ecNumber evidence="3">5.6.2.1</ecNumber>
    </recommendedName>
</protein>
<evidence type="ECO:0000313" key="10">
    <source>
        <dbReference type="Proteomes" id="UP001056132"/>
    </source>
</evidence>
<comment type="similarity">
    <text evidence="2">Belongs to the type IB topoisomerase family.</text>
</comment>
<proteinExistence type="inferred from homology"/>
<keyword evidence="6" id="KW-0413">Isomerase</keyword>
<dbReference type="Gene3D" id="1.10.132.120">
    <property type="match status" value="1"/>
</dbReference>
<dbReference type="GO" id="GO:0006265">
    <property type="term" value="P:DNA topological change"/>
    <property type="evidence" value="ECO:0007669"/>
    <property type="project" value="InterPro"/>
</dbReference>
<dbReference type="KEGG" id="ccam:M5D45_20970"/>
<dbReference type="InterPro" id="IPR014711">
    <property type="entry name" value="TopoI_cat_a-hlx-sub_euk"/>
</dbReference>
<dbReference type="PROSITE" id="PS52038">
    <property type="entry name" value="TOPO_IB_2"/>
    <property type="match status" value="1"/>
</dbReference>
<dbReference type="EC" id="5.6.2.1" evidence="3"/>